<reference evidence="7 8" key="1">
    <citation type="submission" date="2019-04" db="EMBL/GenBank/DDBJ databases">
        <title>Bacillus caeni sp. nov., a bacterium isolated from mangrove sediment.</title>
        <authorList>
            <person name="Huang H."/>
            <person name="Mo K."/>
            <person name="Hu Y."/>
        </authorList>
    </citation>
    <scope>NUCLEOTIDE SEQUENCE [LARGE SCALE GENOMIC DNA]</scope>
    <source>
        <strain evidence="7 8">HB172195</strain>
    </source>
</reference>
<keyword evidence="3" id="KW-1003">Cell membrane</keyword>
<proteinExistence type="predicted"/>
<dbReference type="PANTHER" id="PTHR47737">
    <property type="entry name" value="GLYCINE BETAINE/PROLINE BETAINE TRANSPORT SYSTEM PERMEASE PROTEIN PROW"/>
    <property type="match status" value="1"/>
</dbReference>
<dbReference type="Gene3D" id="3.10.105.10">
    <property type="entry name" value="Dipeptide-binding Protein, Domain 3"/>
    <property type="match status" value="1"/>
</dbReference>
<dbReference type="GO" id="GO:0005275">
    <property type="term" value="F:amine transmembrane transporter activity"/>
    <property type="evidence" value="ECO:0007669"/>
    <property type="project" value="TreeGrafter"/>
</dbReference>
<evidence type="ECO:0000313" key="8">
    <source>
        <dbReference type="Proteomes" id="UP000308230"/>
    </source>
</evidence>
<feature type="chain" id="PRO_5038556768" evidence="5">
    <location>
        <begin position="23"/>
        <end position="317"/>
    </location>
</feature>
<evidence type="ECO:0000256" key="1">
    <source>
        <dbReference type="ARBA" id="ARBA00004236"/>
    </source>
</evidence>
<name>A0A5R9EWY8_9BACL</name>
<feature type="domain" description="ABC-type glycine betaine transport system substrate-binding" evidence="6">
    <location>
        <begin position="55"/>
        <end position="195"/>
    </location>
</feature>
<dbReference type="OrthoDB" id="9787902at2"/>
<feature type="domain" description="ABC-type glycine betaine transport system substrate-binding" evidence="6">
    <location>
        <begin position="214"/>
        <end position="314"/>
    </location>
</feature>
<dbReference type="GO" id="GO:0031460">
    <property type="term" value="P:glycine betaine transport"/>
    <property type="evidence" value="ECO:0007669"/>
    <property type="project" value="TreeGrafter"/>
</dbReference>
<dbReference type="GO" id="GO:0015226">
    <property type="term" value="F:carnitine transmembrane transporter activity"/>
    <property type="evidence" value="ECO:0007669"/>
    <property type="project" value="TreeGrafter"/>
</dbReference>
<evidence type="ECO:0000256" key="5">
    <source>
        <dbReference type="SAM" id="SignalP"/>
    </source>
</evidence>
<dbReference type="GO" id="GO:0015871">
    <property type="term" value="P:choline transport"/>
    <property type="evidence" value="ECO:0007669"/>
    <property type="project" value="TreeGrafter"/>
</dbReference>
<dbReference type="PROSITE" id="PS51257">
    <property type="entry name" value="PROKAR_LIPOPROTEIN"/>
    <property type="match status" value="1"/>
</dbReference>
<keyword evidence="8" id="KW-1185">Reference proteome</keyword>
<comment type="subcellular location">
    <subcellularLocation>
        <location evidence="1">Cell membrane</location>
    </subcellularLocation>
</comment>
<evidence type="ECO:0000256" key="3">
    <source>
        <dbReference type="ARBA" id="ARBA00022475"/>
    </source>
</evidence>
<sequence>MFFKKKNFLVFTLVLALSLVLAACGGNNGGNNAGSEGGGEGSDAGSGEGTAAVGEELDYTITGIEPGAGIMSATNKALEEYDSLKGWTLQESSSAAMAAALGKAIDKEEPIIVTGWTPHWMFAKYDLKYLEDPKGVYGEAENIETFVRQGLKDDEPSAYTVLDQFHWTPDDMGAVMVNIQDGADPAEAAAKWVEENSDKVDEWTKGAEEVDGNEVNLAYVAWDSEIASTNVVAKVLESIGYKVKLTQLDAGPMFAAIAEGDADAMVAGWLPLTHADYLDQYGDKMERLGPNLEGAKTGLVVPSYVEADSIEDLQPAE</sequence>
<evidence type="ECO:0000256" key="2">
    <source>
        <dbReference type="ARBA" id="ARBA00022448"/>
    </source>
</evidence>
<evidence type="ECO:0000313" key="7">
    <source>
        <dbReference type="EMBL" id="TLS35567.1"/>
    </source>
</evidence>
<protein>
    <submittedName>
        <fullName evidence="7">Glycine/betaine ABC transporter</fullName>
    </submittedName>
</protein>
<dbReference type="Gene3D" id="3.40.190.100">
    <property type="entry name" value="Glycine betaine-binding periplasmic protein, domain 2"/>
    <property type="match status" value="1"/>
</dbReference>
<dbReference type="EMBL" id="SWLG01000019">
    <property type="protein sequence ID" value="TLS35567.1"/>
    <property type="molecule type" value="Genomic_DNA"/>
</dbReference>
<dbReference type="SUPFAM" id="SSF53850">
    <property type="entry name" value="Periplasmic binding protein-like II"/>
    <property type="match status" value="2"/>
</dbReference>
<gene>
    <name evidence="7" type="ORF">FCL54_19605</name>
</gene>
<dbReference type="GO" id="GO:0043190">
    <property type="term" value="C:ATP-binding cassette (ABC) transporter complex"/>
    <property type="evidence" value="ECO:0007669"/>
    <property type="project" value="InterPro"/>
</dbReference>
<evidence type="ECO:0000259" key="6">
    <source>
        <dbReference type="Pfam" id="PF04069"/>
    </source>
</evidence>
<dbReference type="PANTHER" id="PTHR47737:SF1">
    <property type="entry name" value="GLYCINE BETAINE_PROLINE BETAINE TRANSPORT SYSTEM PERMEASE PROTEIN PROW"/>
    <property type="match status" value="1"/>
</dbReference>
<keyword evidence="2" id="KW-0813">Transport</keyword>
<feature type="signal peptide" evidence="5">
    <location>
        <begin position="1"/>
        <end position="22"/>
    </location>
</feature>
<evidence type="ECO:0000256" key="4">
    <source>
        <dbReference type="ARBA" id="ARBA00023136"/>
    </source>
</evidence>
<accession>A0A5R9EWY8</accession>
<dbReference type="InterPro" id="IPR007210">
    <property type="entry name" value="ABC_Gly_betaine_transp_sub-bd"/>
</dbReference>
<keyword evidence="4" id="KW-0472">Membrane</keyword>
<dbReference type="AlphaFoldDB" id="A0A5R9EWY8"/>
<comment type="caution">
    <text evidence="7">The sequence shown here is derived from an EMBL/GenBank/DDBJ whole genome shotgun (WGS) entry which is preliminary data.</text>
</comment>
<dbReference type="RefSeq" id="WP_138128636.1">
    <property type="nucleotide sequence ID" value="NZ_SWLG01000019.1"/>
</dbReference>
<organism evidence="7 8">
    <name type="scientific">Exobacillus caeni</name>
    <dbReference type="NCBI Taxonomy" id="2574798"/>
    <lineage>
        <taxon>Bacteria</taxon>
        <taxon>Bacillati</taxon>
        <taxon>Bacillota</taxon>
        <taxon>Bacilli</taxon>
        <taxon>Bacillales</taxon>
        <taxon>Guptibacillaceae</taxon>
        <taxon>Exobacillus</taxon>
    </lineage>
</organism>
<keyword evidence="5" id="KW-0732">Signal</keyword>
<dbReference type="Pfam" id="PF04069">
    <property type="entry name" value="OpuAC"/>
    <property type="match status" value="2"/>
</dbReference>
<dbReference type="Proteomes" id="UP000308230">
    <property type="component" value="Unassembled WGS sequence"/>
</dbReference>